<feature type="domain" description="DDH" evidence="7">
    <location>
        <begin position="84"/>
        <end position="228"/>
    </location>
</feature>
<dbReference type="Pfam" id="PF17768">
    <property type="entry name" value="RecJ_OB"/>
    <property type="match status" value="1"/>
</dbReference>
<keyword evidence="5 11" id="KW-0269">Exonuclease</keyword>
<reference evidence="11 12" key="1">
    <citation type="journal article" date="2012" name="Int. J. Syst. Evol. Microbiol.">
        <title>Characterization of Tetragenococcus strains from sugar thick juice reveals a novel species, Tetragenococcus osmophilus sp. nov., and divides Tetragenococcus halophilus into two subspecies, T. halophilus subsp. halophilus subsp. nov. and T. halophilus subsp. flandriensis subsp. nov.</title>
        <authorList>
            <person name="Juste A."/>
            <person name="Van Trappen S."/>
            <person name="Verreth C."/>
            <person name="Cleenwerck I."/>
            <person name="De Vos P."/>
            <person name="Lievens B."/>
            <person name="Willems K.A."/>
        </authorList>
    </citation>
    <scope>NUCLEOTIDE SEQUENCE [LARGE SCALE GENOMIC DNA]</scope>
    <source>
        <strain evidence="11 12">JCM 31126</strain>
    </source>
</reference>
<keyword evidence="12" id="KW-1185">Reference proteome</keyword>
<evidence type="ECO:0000259" key="9">
    <source>
        <dbReference type="Pfam" id="PF10141"/>
    </source>
</evidence>
<organism evidence="11 12">
    <name type="scientific">Tetragenococcus osmophilus</name>
    <dbReference type="NCBI Taxonomy" id="526944"/>
    <lineage>
        <taxon>Bacteria</taxon>
        <taxon>Bacillati</taxon>
        <taxon>Bacillota</taxon>
        <taxon>Bacilli</taxon>
        <taxon>Lactobacillales</taxon>
        <taxon>Enterococcaceae</taxon>
        <taxon>Tetragenococcus</taxon>
    </lineage>
</organism>
<feature type="domain" description="RecJ OB" evidence="10">
    <location>
        <begin position="449"/>
        <end position="555"/>
    </location>
</feature>
<evidence type="ECO:0000256" key="5">
    <source>
        <dbReference type="ARBA" id="ARBA00022839"/>
    </source>
</evidence>
<dbReference type="InterPro" id="IPR003156">
    <property type="entry name" value="DHHA1_dom"/>
</dbReference>
<dbReference type="PANTHER" id="PTHR30255:SF2">
    <property type="entry name" value="SINGLE-STRANDED-DNA-SPECIFIC EXONUCLEASE RECJ"/>
    <property type="match status" value="1"/>
</dbReference>
<accession>A0ABM7AAV7</accession>
<name>A0ABM7AAV7_9ENTE</name>
<protein>
    <recommendedName>
        <fullName evidence="2">Single-stranded-DNA-specific exonuclease RecJ</fullName>
    </recommendedName>
</protein>
<evidence type="ECO:0000259" key="10">
    <source>
        <dbReference type="Pfam" id="PF17768"/>
    </source>
</evidence>
<evidence type="ECO:0000259" key="7">
    <source>
        <dbReference type="Pfam" id="PF01368"/>
    </source>
</evidence>
<evidence type="ECO:0000313" key="12">
    <source>
        <dbReference type="Proteomes" id="UP000268310"/>
    </source>
</evidence>
<feature type="domain" description="DHHA1" evidence="8">
    <location>
        <begin position="344"/>
        <end position="437"/>
    </location>
</feature>
<dbReference type="InterPro" id="IPR004610">
    <property type="entry name" value="RecJ"/>
</dbReference>
<dbReference type="Pfam" id="PF01368">
    <property type="entry name" value="DHH"/>
    <property type="match status" value="1"/>
</dbReference>
<sequence length="765" mass="85864">MKQANYHWQLSETVELPQEFIEQLKNESLPLFLGQLLWQRGIKTAEAIKTFFHPALDQLYDPFNLFDMEKAVTRVQKALENEEKILIYGDYDADGITSTSLMKETLELLGADVSYYLPNRFKDGYGPNIEVYKEKIADGVGLILTVDNGVGGSEAIDFANSQEVDVIVTDHHELPSNLPNAYAIIHPRHPEGHYPFGELAGVGVAFKFACALLDEVPTDFLDLVAVGTVADMVSLTDENRVLVVFGLQALKQTQRIGLLELLRVSQVSSETMDESTIGFAIAPRLNALGRLKDPNEAVELLTTFDQDKARYLSDQLNQINNERKTITQEITEEAMQQIQADKKIQIISGENWHEGVLGIVAGNIAQKVGQPTIVLTYTQEGLLKGSGRSVDSVNLFKLLDQVRELMASFGGHHAAVGLSITSDNLSYFIEKIDEILEVNQVQPVNHLSIDATLSLADVSLQHIEAMQSLAPFGMDNPLPYILFKDCTVINTRAVGADGNHLKLSIKDDSQANVEGIGFGFGPDITEFQSEPADIVAQLSINEWNHKRIPQIMLKDYCIDDLQVFDYRSKKYQQNLSFITPTLFVSFSSKETTKLADKIDHPIVTYEDQETFLNQINDVTFQQLVLANCPIDLNEAKKAIELAQVSRVFFLCSAKDEAYLDGIGTREQYAKLFQFISKQQWTDVRYKLSLIAQHLDIPENLLAFMIQVFFDLGFVTIKDGMMNQVQNPKPHALSESQTYQKRLSKIKTEEFLLLSDLPTLKHWLST</sequence>
<feature type="domain" description="Single-stranded-DNA-specific exonuclease RecJ C-terminal" evidence="9">
    <location>
        <begin position="562"/>
        <end position="763"/>
    </location>
</feature>
<dbReference type="Proteomes" id="UP000268310">
    <property type="component" value="Chromosome"/>
</dbReference>
<keyword evidence="6" id="KW-0175">Coiled coil</keyword>
<proteinExistence type="inferred from homology"/>
<dbReference type="GO" id="GO:0004527">
    <property type="term" value="F:exonuclease activity"/>
    <property type="evidence" value="ECO:0007669"/>
    <property type="project" value="UniProtKB-KW"/>
</dbReference>
<comment type="similarity">
    <text evidence="1">Belongs to the RecJ family.</text>
</comment>
<dbReference type="SUPFAM" id="SSF64182">
    <property type="entry name" value="DHH phosphoesterases"/>
    <property type="match status" value="1"/>
</dbReference>
<dbReference type="NCBIfam" id="TIGR00644">
    <property type="entry name" value="recJ"/>
    <property type="match status" value="1"/>
</dbReference>
<dbReference type="Pfam" id="PF02272">
    <property type="entry name" value="DHHA1"/>
    <property type="match status" value="1"/>
</dbReference>
<feature type="coiled-coil region" evidence="6">
    <location>
        <begin position="309"/>
        <end position="336"/>
    </location>
</feature>
<dbReference type="InterPro" id="IPR041122">
    <property type="entry name" value="RecJ_OB"/>
</dbReference>
<evidence type="ECO:0000259" key="8">
    <source>
        <dbReference type="Pfam" id="PF02272"/>
    </source>
</evidence>
<evidence type="ECO:0000256" key="1">
    <source>
        <dbReference type="ARBA" id="ARBA00005915"/>
    </source>
</evidence>
<evidence type="ECO:0000256" key="6">
    <source>
        <dbReference type="SAM" id="Coils"/>
    </source>
</evidence>
<dbReference type="Pfam" id="PF10141">
    <property type="entry name" value="ssDNA-exonuc_C"/>
    <property type="match status" value="1"/>
</dbReference>
<evidence type="ECO:0000313" key="11">
    <source>
        <dbReference type="EMBL" id="AYW48530.1"/>
    </source>
</evidence>
<keyword evidence="4" id="KW-0378">Hydrolase</keyword>
<dbReference type="RefSeq" id="WP_123936323.1">
    <property type="nucleotide sequence ID" value="NZ_CP027783.1"/>
</dbReference>
<keyword evidence="3" id="KW-0540">Nuclease</keyword>
<dbReference type="Gene3D" id="3.90.1640.30">
    <property type="match status" value="1"/>
</dbReference>
<dbReference type="InterPro" id="IPR001667">
    <property type="entry name" value="DDH_dom"/>
</dbReference>
<dbReference type="InterPro" id="IPR038763">
    <property type="entry name" value="DHH_sf"/>
</dbReference>
<evidence type="ECO:0000256" key="4">
    <source>
        <dbReference type="ARBA" id="ARBA00022801"/>
    </source>
</evidence>
<evidence type="ECO:0000256" key="2">
    <source>
        <dbReference type="ARBA" id="ARBA00019841"/>
    </source>
</evidence>
<dbReference type="InterPro" id="IPR051673">
    <property type="entry name" value="SSDNA_exonuclease_RecJ"/>
</dbReference>
<dbReference type="PANTHER" id="PTHR30255">
    <property type="entry name" value="SINGLE-STRANDED-DNA-SPECIFIC EXONUCLEASE RECJ"/>
    <property type="match status" value="1"/>
</dbReference>
<dbReference type="EMBL" id="CP027783">
    <property type="protein sequence ID" value="AYW48530.1"/>
    <property type="molecule type" value="Genomic_DNA"/>
</dbReference>
<gene>
    <name evidence="11" type="primary">recJ</name>
    <name evidence="11" type="ORF">C7K38_09220</name>
</gene>
<evidence type="ECO:0000256" key="3">
    <source>
        <dbReference type="ARBA" id="ARBA00022722"/>
    </source>
</evidence>
<dbReference type="InterPro" id="IPR018779">
    <property type="entry name" value="RecJ_C"/>
</dbReference>
<dbReference type="Gene3D" id="3.10.310.30">
    <property type="match status" value="1"/>
</dbReference>